<evidence type="ECO:0008006" key="4">
    <source>
        <dbReference type="Google" id="ProtNLM"/>
    </source>
</evidence>
<evidence type="ECO:0000313" key="3">
    <source>
        <dbReference type="Proteomes" id="UP001293254"/>
    </source>
</evidence>
<evidence type="ECO:0000256" key="1">
    <source>
        <dbReference type="SAM" id="MobiDB-lite"/>
    </source>
</evidence>
<dbReference type="EMBL" id="JACGWO010000002">
    <property type="protein sequence ID" value="KAK4435148.1"/>
    <property type="molecule type" value="Genomic_DNA"/>
</dbReference>
<dbReference type="Pfam" id="PF14223">
    <property type="entry name" value="Retrotran_gag_2"/>
    <property type="match status" value="1"/>
</dbReference>
<proteinExistence type="predicted"/>
<evidence type="ECO:0000313" key="2">
    <source>
        <dbReference type="EMBL" id="KAK4435148.1"/>
    </source>
</evidence>
<feature type="region of interest" description="Disordered" evidence="1">
    <location>
        <begin position="182"/>
        <end position="214"/>
    </location>
</feature>
<sequence>MCLEAYLQGQDLRELVVSADTIIPTDTTENVESRRKWKITYAKALFALRTSIDKEYIDHVREVSSSKHVWETLERLFIKQNATRLHLLENELAMLTQGGMSVFEYFLKTKFIYVEISELDPNEKISEAHMRRFLIRGLKEYMPSVISIQGWPNQPSVEVLENLLSNQEALAKQMARKSEPDAILFSKEKFNKKNTSTKNKNHENGSSSKRTTEC</sequence>
<organism evidence="2 3">
    <name type="scientific">Sesamum alatum</name>
    <dbReference type="NCBI Taxonomy" id="300844"/>
    <lineage>
        <taxon>Eukaryota</taxon>
        <taxon>Viridiplantae</taxon>
        <taxon>Streptophyta</taxon>
        <taxon>Embryophyta</taxon>
        <taxon>Tracheophyta</taxon>
        <taxon>Spermatophyta</taxon>
        <taxon>Magnoliopsida</taxon>
        <taxon>eudicotyledons</taxon>
        <taxon>Gunneridae</taxon>
        <taxon>Pentapetalae</taxon>
        <taxon>asterids</taxon>
        <taxon>lamiids</taxon>
        <taxon>Lamiales</taxon>
        <taxon>Pedaliaceae</taxon>
        <taxon>Sesamum</taxon>
    </lineage>
</organism>
<accession>A0AAE1YT15</accession>
<dbReference type="PANTHER" id="PTHR47481">
    <property type="match status" value="1"/>
</dbReference>
<feature type="compositionally biased region" description="Polar residues" evidence="1">
    <location>
        <begin position="205"/>
        <end position="214"/>
    </location>
</feature>
<comment type="caution">
    <text evidence="2">The sequence shown here is derived from an EMBL/GenBank/DDBJ whole genome shotgun (WGS) entry which is preliminary data.</text>
</comment>
<protein>
    <recommendedName>
        <fullName evidence="4">Retrotransposon gag domain-containing protein</fullName>
    </recommendedName>
</protein>
<reference evidence="2" key="2">
    <citation type="journal article" date="2024" name="Plant">
        <title>Genomic evolution and insights into agronomic trait innovations of Sesamum species.</title>
        <authorList>
            <person name="Miao H."/>
            <person name="Wang L."/>
            <person name="Qu L."/>
            <person name="Liu H."/>
            <person name="Sun Y."/>
            <person name="Le M."/>
            <person name="Wang Q."/>
            <person name="Wei S."/>
            <person name="Zheng Y."/>
            <person name="Lin W."/>
            <person name="Duan Y."/>
            <person name="Cao H."/>
            <person name="Xiong S."/>
            <person name="Wang X."/>
            <person name="Wei L."/>
            <person name="Li C."/>
            <person name="Ma Q."/>
            <person name="Ju M."/>
            <person name="Zhao R."/>
            <person name="Li G."/>
            <person name="Mu C."/>
            <person name="Tian Q."/>
            <person name="Mei H."/>
            <person name="Zhang T."/>
            <person name="Gao T."/>
            <person name="Zhang H."/>
        </authorList>
    </citation>
    <scope>NUCLEOTIDE SEQUENCE</scope>
    <source>
        <strain evidence="2">3651</strain>
    </source>
</reference>
<reference evidence="2" key="1">
    <citation type="submission" date="2020-06" db="EMBL/GenBank/DDBJ databases">
        <authorList>
            <person name="Li T."/>
            <person name="Hu X."/>
            <person name="Zhang T."/>
            <person name="Song X."/>
            <person name="Zhang H."/>
            <person name="Dai N."/>
            <person name="Sheng W."/>
            <person name="Hou X."/>
            <person name="Wei L."/>
        </authorList>
    </citation>
    <scope>NUCLEOTIDE SEQUENCE</scope>
    <source>
        <strain evidence="2">3651</strain>
        <tissue evidence="2">Leaf</tissue>
    </source>
</reference>
<dbReference type="Proteomes" id="UP001293254">
    <property type="component" value="Unassembled WGS sequence"/>
</dbReference>
<name>A0AAE1YT15_9LAMI</name>
<keyword evidence="3" id="KW-1185">Reference proteome</keyword>
<dbReference type="PANTHER" id="PTHR47481:SF36">
    <property type="entry name" value="CCHC-TYPE DOMAIN-CONTAINING PROTEIN"/>
    <property type="match status" value="1"/>
</dbReference>
<dbReference type="AlphaFoldDB" id="A0AAE1YT15"/>
<gene>
    <name evidence="2" type="ORF">Salat_0678100</name>
</gene>
<feature type="compositionally biased region" description="Basic and acidic residues" evidence="1">
    <location>
        <begin position="182"/>
        <end position="191"/>
    </location>
</feature>